<name>A0ABZ2FJ42_9MICO</name>
<dbReference type="SUPFAM" id="SSF55718">
    <property type="entry name" value="SCP-like"/>
    <property type="match status" value="1"/>
</dbReference>
<organism evidence="2 3">
    <name type="scientific">Janibacter terrae</name>
    <dbReference type="NCBI Taxonomy" id="103817"/>
    <lineage>
        <taxon>Bacteria</taxon>
        <taxon>Bacillati</taxon>
        <taxon>Actinomycetota</taxon>
        <taxon>Actinomycetes</taxon>
        <taxon>Micrococcales</taxon>
        <taxon>Intrasporangiaceae</taxon>
        <taxon>Janibacter</taxon>
    </lineage>
</organism>
<evidence type="ECO:0000313" key="3">
    <source>
        <dbReference type="Proteomes" id="UP001381003"/>
    </source>
</evidence>
<accession>A0ABZ2FJ42</accession>
<dbReference type="EMBL" id="CP104874">
    <property type="protein sequence ID" value="WWF06325.1"/>
    <property type="molecule type" value="Genomic_DNA"/>
</dbReference>
<reference evidence="2 3" key="1">
    <citation type="submission" date="2022-09" db="EMBL/GenBank/DDBJ databases">
        <title>Complete genome sequence of Janibacter terrae strain COS04-44, PCL-degrading bacteria isolated from oil spilled coast.</title>
        <authorList>
            <person name="Park H."/>
            <person name="Kim J.Y."/>
            <person name="An S.H."/>
            <person name="Lee C.M."/>
            <person name="Weon H.-Y."/>
        </authorList>
    </citation>
    <scope>NUCLEOTIDE SEQUENCE [LARGE SCALE GENOMIC DNA]</scope>
    <source>
        <strain evidence="2 3">COS04-44</strain>
    </source>
</reference>
<dbReference type="Pfam" id="PF17844">
    <property type="entry name" value="SCP_3"/>
    <property type="match status" value="1"/>
</dbReference>
<keyword evidence="3" id="KW-1185">Reference proteome</keyword>
<feature type="domain" description="Bacterial SCP orthologue" evidence="1">
    <location>
        <begin position="30"/>
        <end position="121"/>
    </location>
</feature>
<protein>
    <submittedName>
        <fullName evidence="2">Sterol carrier family protein</fullName>
    </submittedName>
</protein>
<dbReference type="InterPro" id="IPR036527">
    <property type="entry name" value="SCP2_sterol-bd_dom_sf"/>
</dbReference>
<sequence>MPARRRIPVDEGWSALHAWTTSEDRDAVARPTIATAVRHTVAELADAAPGRSVEVRVPPFAAAQCVEGPVHTRGTPPAVVETDARTWLELATGELAWADGVASGRVRVSGQRTDLSAHLPLARP</sequence>
<proteinExistence type="predicted"/>
<evidence type="ECO:0000259" key="1">
    <source>
        <dbReference type="Pfam" id="PF17844"/>
    </source>
</evidence>
<dbReference type="Proteomes" id="UP001381003">
    <property type="component" value="Chromosome"/>
</dbReference>
<dbReference type="RefSeq" id="WP_068424964.1">
    <property type="nucleotide sequence ID" value="NZ_CP104874.1"/>
</dbReference>
<gene>
    <name evidence="2" type="ORF">N5P18_05500</name>
</gene>
<dbReference type="Gene3D" id="3.30.1050.40">
    <property type="match status" value="1"/>
</dbReference>
<evidence type="ECO:0000313" key="2">
    <source>
        <dbReference type="EMBL" id="WWF06325.1"/>
    </source>
</evidence>
<dbReference type="InterPro" id="IPR041629">
    <property type="entry name" value="SCP_3"/>
</dbReference>